<dbReference type="GO" id="GO:0045454">
    <property type="term" value="P:cell redox homeostasis"/>
    <property type="evidence" value="ECO:0007669"/>
    <property type="project" value="TreeGrafter"/>
</dbReference>
<dbReference type="PANTHER" id="PTHR45663">
    <property type="entry name" value="GEO12009P1"/>
    <property type="match status" value="1"/>
</dbReference>
<dbReference type="SUPFAM" id="SSF52833">
    <property type="entry name" value="Thioredoxin-like"/>
    <property type="match status" value="1"/>
</dbReference>
<name>A0AA35W484_GEOBA</name>
<feature type="site" description="Contributes to redox potential value" evidence="6">
    <location>
        <position position="34"/>
    </location>
</feature>
<dbReference type="PANTHER" id="PTHR45663:SF11">
    <property type="entry name" value="GEO12009P1"/>
    <property type="match status" value="1"/>
</dbReference>
<dbReference type="GO" id="GO:0005829">
    <property type="term" value="C:cytosol"/>
    <property type="evidence" value="ECO:0007669"/>
    <property type="project" value="TreeGrafter"/>
</dbReference>
<gene>
    <name evidence="9" type="ORF">GBAR_LOCUS989</name>
</gene>
<dbReference type="PIRSF" id="PIRSF000077">
    <property type="entry name" value="Thioredoxin"/>
    <property type="match status" value="1"/>
</dbReference>
<keyword evidence="2" id="KW-0249">Electron transport</keyword>
<sequence length="124" mass="13585">MAGNTFEISDDTFEGMVITSDTPVVVDFWAEWCGPCKMIAPILEELAGENSEAFKVGKVNVDANRQTAMQYGVRSIPTLLVFKDGKVAGQIVGAMPKEALKKKILDVPISRSIRNHTSGEWKIV</sequence>
<evidence type="ECO:0000256" key="3">
    <source>
        <dbReference type="ARBA" id="ARBA00023157"/>
    </source>
</evidence>
<dbReference type="InterPro" id="IPR017937">
    <property type="entry name" value="Thioredoxin_CS"/>
</dbReference>
<comment type="caution">
    <text evidence="9">The sequence shown here is derived from an EMBL/GenBank/DDBJ whole genome shotgun (WGS) entry which is preliminary data.</text>
</comment>
<dbReference type="InterPro" id="IPR013766">
    <property type="entry name" value="Thioredoxin_domain"/>
</dbReference>
<comment type="similarity">
    <text evidence="5">Belongs to the thioredoxin family.</text>
</comment>
<evidence type="ECO:0000256" key="2">
    <source>
        <dbReference type="ARBA" id="ARBA00022982"/>
    </source>
</evidence>
<dbReference type="InterPro" id="IPR005746">
    <property type="entry name" value="Thioredoxin"/>
</dbReference>
<dbReference type="CDD" id="cd02947">
    <property type="entry name" value="TRX_family"/>
    <property type="match status" value="1"/>
</dbReference>
<feature type="domain" description="Thioredoxin" evidence="8">
    <location>
        <begin position="1"/>
        <end position="110"/>
    </location>
</feature>
<evidence type="ECO:0000256" key="1">
    <source>
        <dbReference type="ARBA" id="ARBA00022448"/>
    </source>
</evidence>
<feature type="active site" description="Nucleophile" evidence="6">
    <location>
        <position position="33"/>
    </location>
</feature>
<feature type="disulfide bond" description="Redox-active" evidence="7">
    <location>
        <begin position="33"/>
        <end position="36"/>
    </location>
</feature>
<dbReference type="Proteomes" id="UP001174909">
    <property type="component" value="Unassembled WGS sequence"/>
</dbReference>
<keyword evidence="1" id="KW-0813">Transport</keyword>
<organism evidence="9 10">
    <name type="scientific">Geodia barretti</name>
    <name type="common">Barrett's horny sponge</name>
    <dbReference type="NCBI Taxonomy" id="519541"/>
    <lineage>
        <taxon>Eukaryota</taxon>
        <taxon>Metazoa</taxon>
        <taxon>Porifera</taxon>
        <taxon>Demospongiae</taxon>
        <taxon>Heteroscleromorpha</taxon>
        <taxon>Tetractinellida</taxon>
        <taxon>Astrophorina</taxon>
        <taxon>Geodiidae</taxon>
        <taxon>Geodia</taxon>
    </lineage>
</organism>
<evidence type="ECO:0000313" key="9">
    <source>
        <dbReference type="EMBL" id="CAI7992419.1"/>
    </source>
</evidence>
<keyword evidence="10" id="KW-1185">Reference proteome</keyword>
<feature type="site" description="Deprotonates C-terminal active site Cys" evidence="6">
    <location>
        <position position="27"/>
    </location>
</feature>
<dbReference type="FunFam" id="3.40.30.10:FF:000001">
    <property type="entry name" value="Thioredoxin"/>
    <property type="match status" value="1"/>
</dbReference>
<keyword evidence="3 7" id="KW-1015">Disulfide bond</keyword>
<evidence type="ECO:0000256" key="4">
    <source>
        <dbReference type="ARBA" id="ARBA00023284"/>
    </source>
</evidence>
<feature type="active site" description="Nucleophile" evidence="6">
    <location>
        <position position="36"/>
    </location>
</feature>
<evidence type="ECO:0000259" key="8">
    <source>
        <dbReference type="PROSITE" id="PS51352"/>
    </source>
</evidence>
<reference evidence="9" key="1">
    <citation type="submission" date="2023-03" db="EMBL/GenBank/DDBJ databases">
        <authorList>
            <person name="Steffen K."/>
            <person name="Cardenas P."/>
        </authorList>
    </citation>
    <scope>NUCLEOTIDE SEQUENCE</scope>
</reference>
<keyword evidence="4 7" id="KW-0676">Redox-active center</keyword>
<dbReference type="AlphaFoldDB" id="A0AA35W484"/>
<dbReference type="PROSITE" id="PS00194">
    <property type="entry name" value="THIOREDOXIN_1"/>
    <property type="match status" value="1"/>
</dbReference>
<evidence type="ECO:0000256" key="5">
    <source>
        <dbReference type="PIRNR" id="PIRNR000077"/>
    </source>
</evidence>
<feature type="site" description="Contributes to redox potential value" evidence="6">
    <location>
        <position position="35"/>
    </location>
</feature>
<protein>
    <recommendedName>
        <fullName evidence="5">Thioredoxin</fullName>
    </recommendedName>
</protein>
<accession>A0AA35W484</accession>
<dbReference type="PRINTS" id="PR00421">
    <property type="entry name" value="THIOREDOXIN"/>
</dbReference>
<dbReference type="Pfam" id="PF00085">
    <property type="entry name" value="Thioredoxin"/>
    <property type="match status" value="1"/>
</dbReference>
<dbReference type="GO" id="GO:0015035">
    <property type="term" value="F:protein-disulfide reductase activity"/>
    <property type="evidence" value="ECO:0007669"/>
    <property type="project" value="InterPro"/>
</dbReference>
<dbReference type="NCBIfam" id="TIGR01068">
    <property type="entry name" value="thioredoxin"/>
    <property type="match status" value="1"/>
</dbReference>
<dbReference type="PROSITE" id="PS51352">
    <property type="entry name" value="THIOREDOXIN_2"/>
    <property type="match status" value="1"/>
</dbReference>
<evidence type="ECO:0000256" key="7">
    <source>
        <dbReference type="PIRSR" id="PIRSR000077-4"/>
    </source>
</evidence>
<dbReference type="EMBL" id="CASHTH010000145">
    <property type="protein sequence ID" value="CAI7992419.1"/>
    <property type="molecule type" value="Genomic_DNA"/>
</dbReference>
<proteinExistence type="inferred from homology"/>
<evidence type="ECO:0000256" key="6">
    <source>
        <dbReference type="PIRSR" id="PIRSR000077-1"/>
    </source>
</evidence>
<evidence type="ECO:0000313" key="10">
    <source>
        <dbReference type="Proteomes" id="UP001174909"/>
    </source>
</evidence>
<dbReference type="InterPro" id="IPR036249">
    <property type="entry name" value="Thioredoxin-like_sf"/>
</dbReference>
<dbReference type="Gene3D" id="3.40.30.10">
    <property type="entry name" value="Glutaredoxin"/>
    <property type="match status" value="1"/>
</dbReference>